<feature type="non-terminal residue" evidence="7">
    <location>
        <position position="320"/>
    </location>
</feature>
<comment type="caution">
    <text evidence="7">The sequence shown here is derived from an EMBL/GenBank/DDBJ whole genome shotgun (WGS) entry which is preliminary data.</text>
</comment>
<dbReference type="PANTHER" id="PTHR10903:SF184">
    <property type="entry name" value="GTP-BINDING PROTEIN A"/>
    <property type="match status" value="1"/>
</dbReference>
<dbReference type="SUPFAM" id="SSF52540">
    <property type="entry name" value="P-loop containing nucleoside triphosphate hydrolases"/>
    <property type="match status" value="1"/>
</dbReference>
<dbReference type="Gene3D" id="3.40.50.300">
    <property type="entry name" value="P-loop containing nucleotide triphosphate hydrolases"/>
    <property type="match status" value="1"/>
</dbReference>
<feature type="region of interest" description="Disordered" evidence="4">
    <location>
        <begin position="223"/>
        <end position="247"/>
    </location>
</feature>
<dbReference type="AlphaFoldDB" id="A0A8B6EU79"/>
<feature type="signal peptide" evidence="5">
    <location>
        <begin position="1"/>
        <end position="22"/>
    </location>
</feature>
<evidence type="ECO:0000256" key="2">
    <source>
        <dbReference type="ARBA" id="ARBA00022741"/>
    </source>
</evidence>
<dbReference type="GO" id="GO:0005525">
    <property type="term" value="F:GTP binding"/>
    <property type="evidence" value="ECO:0007669"/>
    <property type="project" value="UniProtKB-KW"/>
</dbReference>
<dbReference type="InterPro" id="IPR006703">
    <property type="entry name" value="G_AIG1"/>
</dbReference>
<evidence type="ECO:0000259" key="6">
    <source>
        <dbReference type="PROSITE" id="PS51720"/>
    </source>
</evidence>
<dbReference type="InterPro" id="IPR045058">
    <property type="entry name" value="GIMA/IAN/Toc"/>
</dbReference>
<dbReference type="Proteomes" id="UP000596742">
    <property type="component" value="Unassembled WGS sequence"/>
</dbReference>
<evidence type="ECO:0000256" key="5">
    <source>
        <dbReference type="SAM" id="SignalP"/>
    </source>
</evidence>
<dbReference type="Pfam" id="PF04548">
    <property type="entry name" value="AIG1"/>
    <property type="match status" value="1"/>
</dbReference>
<evidence type="ECO:0000256" key="3">
    <source>
        <dbReference type="ARBA" id="ARBA00023134"/>
    </source>
</evidence>
<reference evidence="7" key="1">
    <citation type="submission" date="2018-11" db="EMBL/GenBank/DDBJ databases">
        <authorList>
            <person name="Alioto T."/>
            <person name="Alioto T."/>
        </authorList>
    </citation>
    <scope>NUCLEOTIDE SEQUENCE</scope>
</reference>
<keyword evidence="8" id="KW-1185">Reference proteome</keyword>
<name>A0A8B6EU79_MYTGA</name>
<keyword evidence="3" id="KW-0342">GTP-binding</keyword>
<gene>
    <name evidence="7" type="ORF">MGAL_10B042893</name>
</gene>
<comment type="similarity">
    <text evidence="1">Belongs to the TRAFAC class TrmE-Era-EngA-EngB-Septin-like GTPase superfamily. AIG1/Toc34/Toc159-like paraseptin GTPase family. IAN subfamily.</text>
</comment>
<proteinExistence type="inferred from homology"/>
<dbReference type="FunFam" id="3.40.50.300:FF:000366">
    <property type="entry name" value="GTPase, IMAP family member 2"/>
    <property type="match status" value="1"/>
</dbReference>
<keyword evidence="5" id="KW-0732">Signal</keyword>
<dbReference type="PROSITE" id="PS51720">
    <property type="entry name" value="G_AIG1"/>
    <property type="match status" value="1"/>
</dbReference>
<accession>A0A8B6EU79</accession>
<dbReference type="EMBL" id="UYJE01005656">
    <property type="protein sequence ID" value="VDI39178.1"/>
    <property type="molecule type" value="Genomic_DNA"/>
</dbReference>
<dbReference type="PANTHER" id="PTHR10903">
    <property type="entry name" value="GTPASE, IMAP FAMILY MEMBER-RELATED"/>
    <property type="match status" value="1"/>
</dbReference>
<evidence type="ECO:0000313" key="7">
    <source>
        <dbReference type="EMBL" id="VDI39178.1"/>
    </source>
</evidence>
<evidence type="ECO:0000256" key="1">
    <source>
        <dbReference type="ARBA" id="ARBA00008535"/>
    </source>
</evidence>
<sequence>MFYIGKQVFLAVVFTMYFAADAAIENEFRILLIGKTGAGKSTTGNSLLGREEFTADVSDESVTKYTKSARGTCNGRHIVVFDTPGFFDTEDDNAVILQEISKALTFPGMHSIIFILQIGRMTAEEQSTIEIFMDYFGDEVSDFVSVVFTNKDRLQNANTNIKDFVENKVKKDSPLGALLQKIDNRYISLGLQNTEQDVHMIIENVYNTVRNNGGRFYTHEMYTDAGNRQHEREQMDQKRKEEERNKKKQEIIAKEYRIQKQKLKELETNQEIEALGQEREKLNDRRKQLEVKRQEEIDRFNEEKRKLNEKLDEKMLALFE</sequence>
<dbReference type="InterPro" id="IPR027417">
    <property type="entry name" value="P-loop_NTPase"/>
</dbReference>
<protein>
    <recommendedName>
        <fullName evidence="6">AIG1-type G domain-containing protein</fullName>
    </recommendedName>
</protein>
<keyword evidence="2" id="KW-0547">Nucleotide-binding</keyword>
<organism evidence="7 8">
    <name type="scientific">Mytilus galloprovincialis</name>
    <name type="common">Mediterranean mussel</name>
    <dbReference type="NCBI Taxonomy" id="29158"/>
    <lineage>
        <taxon>Eukaryota</taxon>
        <taxon>Metazoa</taxon>
        <taxon>Spiralia</taxon>
        <taxon>Lophotrochozoa</taxon>
        <taxon>Mollusca</taxon>
        <taxon>Bivalvia</taxon>
        <taxon>Autobranchia</taxon>
        <taxon>Pteriomorphia</taxon>
        <taxon>Mytilida</taxon>
        <taxon>Mytiloidea</taxon>
        <taxon>Mytilidae</taxon>
        <taxon>Mytilinae</taxon>
        <taxon>Mytilus</taxon>
    </lineage>
</organism>
<dbReference type="OrthoDB" id="431287at2759"/>
<evidence type="ECO:0000313" key="8">
    <source>
        <dbReference type="Proteomes" id="UP000596742"/>
    </source>
</evidence>
<feature type="domain" description="AIG1-type G" evidence="6">
    <location>
        <begin position="25"/>
        <end position="226"/>
    </location>
</feature>
<feature type="chain" id="PRO_5033006031" description="AIG1-type G domain-containing protein" evidence="5">
    <location>
        <begin position="23"/>
        <end position="320"/>
    </location>
</feature>
<evidence type="ECO:0000256" key="4">
    <source>
        <dbReference type="SAM" id="MobiDB-lite"/>
    </source>
</evidence>